<dbReference type="SMART" id="SM00184">
    <property type="entry name" value="RING"/>
    <property type="match status" value="1"/>
</dbReference>
<keyword evidence="1 3" id="KW-0863">Zinc-finger</keyword>
<feature type="compositionally biased region" description="Polar residues" evidence="5">
    <location>
        <begin position="250"/>
        <end position="265"/>
    </location>
</feature>
<feature type="domain" description="RING-type" evidence="6">
    <location>
        <begin position="435"/>
        <end position="475"/>
    </location>
</feature>
<dbReference type="CDD" id="cd16448">
    <property type="entry name" value="RING-H2"/>
    <property type="match status" value="1"/>
</dbReference>
<feature type="region of interest" description="Disordered" evidence="5">
    <location>
        <begin position="180"/>
        <end position="286"/>
    </location>
</feature>
<dbReference type="Pfam" id="PF13639">
    <property type="entry name" value="zf-RING_2"/>
    <property type="match status" value="1"/>
</dbReference>
<feature type="region of interest" description="Disordered" evidence="5">
    <location>
        <begin position="306"/>
        <end position="340"/>
    </location>
</feature>
<dbReference type="Gene3D" id="3.30.40.10">
    <property type="entry name" value="Zinc/RING finger domain, C3HC4 (zinc finger)"/>
    <property type="match status" value="1"/>
</dbReference>
<dbReference type="EMBL" id="OC317075">
    <property type="protein sequence ID" value="CAD7394824.1"/>
    <property type="molecule type" value="Genomic_DNA"/>
</dbReference>
<proteinExistence type="predicted"/>
<dbReference type="SUPFAM" id="SSF57850">
    <property type="entry name" value="RING/U-box"/>
    <property type="match status" value="1"/>
</dbReference>
<protein>
    <recommendedName>
        <fullName evidence="6">RING-type domain-containing protein</fullName>
    </recommendedName>
</protein>
<evidence type="ECO:0000256" key="5">
    <source>
        <dbReference type="SAM" id="MobiDB-lite"/>
    </source>
</evidence>
<keyword evidence="1 3" id="KW-0479">Metal-binding</keyword>
<dbReference type="PROSITE" id="PS50089">
    <property type="entry name" value="ZF_RING_2"/>
    <property type="match status" value="1"/>
</dbReference>
<dbReference type="AlphaFoldDB" id="A0A7R9CEA4"/>
<dbReference type="InterPro" id="IPR013083">
    <property type="entry name" value="Znf_RING/FYVE/PHD"/>
</dbReference>
<sequence length="488" mass="53685">MKRLLNFLTTISTPTHANMSAWIGDWEKALEQAVTCQKNLKEEYSVLLENLNAGMDLDQKQFPQFTMEFPSEPQKLLDIMERNLAKALLENITQQQQKKQQEVTRLVNSQLYYGSQIYQTLTQPQTMYMQPNMYVSMGATSQHAMMQPGLQGTIMAPVEAPAINNVQSLRGINLVLPSTSSSVVPPENQGLVGKVDTPPATPRSSATPSPGQNSAHSDQALEVRIAAESDNTSGRTSVTSLENVPVRPTTKLTELNPKVQTGTKPSKQKVLSAMPGQPMAEASTVSSTALGKKQSVAARLESFELQSQVEGRQTVSAASSTTGKTAEKNMTSPRPTAASVMAKPAPTMASILAKSHSQDVLSDCISEVRKRNNNTLTGLFMPFIINQVEQELTKRKEGTGAMGLEKFGNSAWRTQPDNTVKWDKPQDKDTPEEDCIICMEPLGSDQQSSLHCNHTFHTRCIKPWLRTQSVCPMCRVFTRMVDEFPPLA</sequence>
<evidence type="ECO:0000256" key="2">
    <source>
        <dbReference type="ARBA" id="ARBA00022833"/>
    </source>
</evidence>
<feature type="coiled-coil region" evidence="4">
    <location>
        <begin position="82"/>
        <end position="109"/>
    </location>
</feature>
<evidence type="ECO:0000256" key="3">
    <source>
        <dbReference type="PROSITE-ProRule" id="PRU00175"/>
    </source>
</evidence>
<accession>A0A7R9CEA4</accession>
<dbReference type="PANTHER" id="PTHR17550:SF4">
    <property type="entry name" value="E3 UBIQUITIN-PROTEIN LIGASE TTC3"/>
    <property type="match status" value="1"/>
</dbReference>
<evidence type="ECO:0000256" key="4">
    <source>
        <dbReference type="SAM" id="Coils"/>
    </source>
</evidence>
<reference evidence="7" key="1">
    <citation type="submission" date="2020-11" db="EMBL/GenBank/DDBJ databases">
        <authorList>
            <person name="Tran Van P."/>
        </authorList>
    </citation>
    <scope>NUCLEOTIDE SEQUENCE</scope>
</reference>
<evidence type="ECO:0000313" key="7">
    <source>
        <dbReference type="EMBL" id="CAD7394824.1"/>
    </source>
</evidence>
<evidence type="ECO:0000256" key="1">
    <source>
        <dbReference type="ARBA" id="ARBA00022771"/>
    </source>
</evidence>
<name>A0A7R9CEA4_TIMCR</name>
<keyword evidence="2" id="KW-0862">Zinc</keyword>
<dbReference type="PANTHER" id="PTHR17550">
    <property type="entry name" value="E3 UBIQUITIN-PROTEIN LIGASE TTC3"/>
    <property type="match status" value="1"/>
</dbReference>
<dbReference type="GO" id="GO:0008270">
    <property type="term" value="F:zinc ion binding"/>
    <property type="evidence" value="ECO:0007669"/>
    <property type="project" value="UniProtKB-KW"/>
</dbReference>
<evidence type="ECO:0000259" key="6">
    <source>
        <dbReference type="PROSITE" id="PS50089"/>
    </source>
</evidence>
<keyword evidence="4" id="KW-0175">Coiled coil</keyword>
<dbReference type="InterPro" id="IPR001841">
    <property type="entry name" value="Znf_RING"/>
</dbReference>
<organism evidence="7">
    <name type="scientific">Timema cristinae</name>
    <name type="common">Walking stick</name>
    <dbReference type="NCBI Taxonomy" id="61476"/>
    <lineage>
        <taxon>Eukaryota</taxon>
        <taxon>Metazoa</taxon>
        <taxon>Ecdysozoa</taxon>
        <taxon>Arthropoda</taxon>
        <taxon>Hexapoda</taxon>
        <taxon>Insecta</taxon>
        <taxon>Pterygota</taxon>
        <taxon>Neoptera</taxon>
        <taxon>Polyneoptera</taxon>
        <taxon>Phasmatodea</taxon>
        <taxon>Timematodea</taxon>
        <taxon>Timematoidea</taxon>
        <taxon>Timematidae</taxon>
        <taxon>Timema</taxon>
    </lineage>
</organism>
<gene>
    <name evidence="7" type="ORF">TCEB3V08_LOCUS2729</name>
</gene>
<feature type="compositionally biased region" description="Polar residues" evidence="5">
    <location>
        <begin position="306"/>
        <end position="334"/>
    </location>
</feature>
<feature type="compositionally biased region" description="Polar residues" evidence="5">
    <location>
        <begin position="229"/>
        <end position="242"/>
    </location>
</feature>